<reference evidence="7 8" key="1">
    <citation type="submission" date="2025-04" db="UniProtKB">
        <authorList>
            <consortium name="RefSeq"/>
        </authorList>
    </citation>
    <scope>IDENTIFICATION</scope>
</reference>
<dbReference type="OrthoDB" id="10045817at2759"/>
<dbReference type="RefSeq" id="XP_033770817.1">
    <property type="nucleotide sequence ID" value="XM_033914926.1"/>
</dbReference>
<organism evidence="6 8">
    <name type="scientific">Geotrypetes seraphini</name>
    <name type="common">Gaboon caecilian</name>
    <name type="synonym">Caecilia seraphini</name>
    <dbReference type="NCBI Taxonomy" id="260995"/>
    <lineage>
        <taxon>Eukaryota</taxon>
        <taxon>Metazoa</taxon>
        <taxon>Chordata</taxon>
        <taxon>Craniata</taxon>
        <taxon>Vertebrata</taxon>
        <taxon>Euteleostomi</taxon>
        <taxon>Amphibia</taxon>
        <taxon>Gymnophiona</taxon>
        <taxon>Geotrypetes</taxon>
    </lineage>
</organism>
<feature type="compositionally biased region" description="Basic residues" evidence="5">
    <location>
        <begin position="65"/>
        <end position="83"/>
    </location>
</feature>
<sequence length="291" mass="32290">MMESETKDAEDDHLQTAFKKLRVDAEGSTAHLCVGESGQQTVVRAAVEEAKAKLLSASKEGWHGSTRKTSRGTTRNQRRRRSKSPVLHPPRFTHCSTKVSACPAQLKHKCQSEMPDGSLGLCNSVQPEFCTNEQCNSAPGVNVYRKFDTERLKSSSTEPVSENSAIPLSSKESPKASSSLDFQSVSTLAESRKCPCSSKECQCKPWQEIEVYSFSGLRDMISECEKTMMESQTLQNRTQNSSTGMSGSPRSCSEQARASVDDVTIEDLAGYMEYYLYIPKKMSHMAEMMYT</sequence>
<dbReference type="AlphaFoldDB" id="A0A6P8N5Q7"/>
<dbReference type="CTD" id="51526"/>
<feature type="region of interest" description="Disordered" evidence="5">
    <location>
        <begin position="56"/>
        <end position="90"/>
    </location>
</feature>
<dbReference type="Pfam" id="PF05604">
    <property type="entry name" value="DUF776"/>
    <property type="match status" value="1"/>
</dbReference>
<keyword evidence="6" id="KW-1185">Reference proteome</keyword>
<feature type="region of interest" description="Disordered" evidence="5">
    <location>
        <begin position="151"/>
        <end position="177"/>
    </location>
</feature>
<evidence type="ECO:0000256" key="4">
    <source>
        <dbReference type="ARBA" id="ARBA00031405"/>
    </source>
</evidence>
<dbReference type="GO" id="GO:0070301">
    <property type="term" value="P:cellular response to hydrogen peroxide"/>
    <property type="evidence" value="ECO:0007669"/>
    <property type="project" value="TreeGrafter"/>
</dbReference>
<accession>A0A6P8N5Q7</accession>
<evidence type="ECO:0000256" key="5">
    <source>
        <dbReference type="SAM" id="MobiDB-lite"/>
    </source>
</evidence>
<gene>
    <name evidence="7 8" type="primary">OSER1</name>
</gene>
<evidence type="ECO:0000313" key="7">
    <source>
        <dbReference type="RefSeq" id="XP_033770816.1"/>
    </source>
</evidence>
<proteinExistence type="predicted"/>
<dbReference type="InterPro" id="IPR008494">
    <property type="entry name" value="DUF776"/>
</dbReference>
<evidence type="ECO:0000256" key="1">
    <source>
        <dbReference type="ARBA" id="ARBA00015005"/>
    </source>
</evidence>
<evidence type="ECO:0000256" key="3">
    <source>
        <dbReference type="ARBA" id="ARBA00029721"/>
    </source>
</evidence>
<evidence type="ECO:0000313" key="6">
    <source>
        <dbReference type="Proteomes" id="UP000515159"/>
    </source>
</evidence>
<dbReference type="PANTHER" id="PTHR31383">
    <property type="entry name" value="OXIDATIVE STRESS-RESPONSE SERINE-RICH PROTEIN 1"/>
    <property type="match status" value="1"/>
</dbReference>
<evidence type="ECO:0000256" key="2">
    <source>
        <dbReference type="ARBA" id="ARBA00022553"/>
    </source>
</evidence>
<evidence type="ECO:0000313" key="8">
    <source>
        <dbReference type="RefSeq" id="XP_033770817.1"/>
    </source>
</evidence>
<dbReference type="RefSeq" id="XP_033770816.1">
    <property type="nucleotide sequence ID" value="XM_033914925.1"/>
</dbReference>
<dbReference type="Proteomes" id="UP000515159">
    <property type="component" value="Chromosome 11"/>
</dbReference>
<dbReference type="GeneID" id="117345783"/>
<name>A0A6P8N5Q7_GEOSA</name>
<keyword evidence="2" id="KW-0597">Phosphoprotein</keyword>
<dbReference type="PANTHER" id="PTHR31383:SF2">
    <property type="entry name" value="OXIDATIVE STRESS-RESPONSIVE SERINE-RICH PROTEIN 1"/>
    <property type="match status" value="1"/>
</dbReference>
<feature type="compositionally biased region" description="Polar residues" evidence="5">
    <location>
        <begin position="154"/>
        <end position="166"/>
    </location>
</feature>
<feature type="compositionally biased region" description="Low complexity" evidence="5">
    <location>
        <begin position="167"/>
        <end position="177"/>
    </location>
</feature>
<dbReference type="KEGG" id="gsh:117345783"/>
<feature type="region of interest" description="Disordered" evidence="5">
    <location>
        <begin position="230"/>
        <end position="258"/>
    </location>
</feature>
<protein>
    <recommendedName>
        <fullName evidence="1">Oxidative stress-responsive serine-rich protein 1</fullName>
    </recommendedName>
    <alternativeName>
        <fullName evidence="4">Oxidative stress-responsive protein 1</fullName>
    </alternativeName>
    <alternativeName>
        <fullName evidence="3">Peroxide-inducible transcript 1 protein</fullName>
    </alternativeName>
</protein>
<feature type="compositionally biased region" description="Polar residues" evidence="5">
    <location>
        <begin position="230"/>
        <end position="256"/>
    </location>
</feature>